<keyword evidence="4 6" id="KW-0472">Membrane</keyword>
<evidence type="ECO:0000256" key="2">
    <source>
        <dbReference type="ARBA" id="ARBA00022692"/>
    </source>
</evidence>
<evidence type="ECO:0000256" key="3">
    <source>
        <dbReference type="ARBA" id="ARBA00022989"/>
    </source>
</evidence>
<dbReference type="PANTHER" id="PTHR24064">
    <property type="entry name" value="SOLUTE CARRIER FAMILY 22 MEMBER"/>
    <property type="match status" value="1"/>
</dbReference>
<feature type="region of interest" description="Disordered" evidence="5">
    <location>
        <begin position="1"/>
        <end position="21"/>
    </location>
</feature>
<feature type="transmembrane region" description="Helical" evidence="6">
    <location>
        <begin position="154"/>
        <end position="176"/>
    </location>
</feature>
<dbReference type="Proteomes" id="UP000596660">
    <property type="component" value="Unplaced"/>
</dbReference>
<evidence type="ECO:0000256" key="4">
    <source>
        <dbReference type="ARBA" id="ARBA00023136"/>
    </source>
</evidence>
<keyword evidence="8" id="KW-1185">Reference proteome</keyword>
<accession>A0A803LRS5</accession>
<dbReference type="OMA" id="CASPFIT"/>
<proteinExistence type="predicted"/>
<evidence type="ECO:0000256" key="1">
    <source>
        <dbReference type="ARBA" id="ARBA00004141"/>
    </source>
</evidence>
<keyword evidence="2 6" id="KW-0812">Transmembrane</keyword>
<reference evidence="7" key="1">
    <citation type="journal article" date="2017" name="Nature">
        <title>The genome of Chenopodium quinoa.</title>
        <authorList>
            <person name="Jarvis D.E."/>
            <person name="Ho Y.S."/>
            <person name="Lightfoot D.J."/>
            <person name="Schmoeckel S.M."/>
            <person name="Li B."/>
            <person name="Borm T.J.A."/>
            <person name="Ohyanagi H."/>
            <person name="Mineta K."/>
            <person name="Michell C.T."/>
            <person name="Saber N."/>
            <person name="Kharbatia N.M."/>
            <person name="Rupper R.R."/>
            <person name="Sharp A.R."/>
            <person name="Dally N."/>
            <person name="Boughton B.A."/>
            <person name="Woo Y.H."/>
            <person name="Gao G."/>
            <person name="Schijlen E.G.W.M."/>
            <person name="Guo X."/>
            <person name="Momin A.A."/>
            <person name="Negrao S."/>
            <person name="Al-Babili S."/>
            <person name="Gehring C."/>
            <person name="Roessner U."/>
            <person name="Jung C."/>
            <person name="Murphy K."/>
            <person name="Arold S.T."/>
            <person name="Gojobori T."/>
            <person name="van der Linden C.G."/>
            <person name="van Loo E.N."/>
            <person name="Jellen E.N."/>
            <person name="Maughan P.J."/>
            <person name="Tester M."/>
        </authorList>
    </citation>
    <scope>NUCLEOTIDE SEQUENCE [LARGE SCALE GENOMIC DNA]</scope>
    <source>
        <strain evidence="7">cv. PI 614886</strain>
    </source>
</reference>
<dbReference type="AlphaFoldDB" id="A0A803LRS5"/>
<dbReference type="SUPFAM" id="SSF103473">
    <property type="entry name" value="MFS general substrate transporter"/>
    <property type="match status" value="1"/>
</dbReference>
<evidence type="ECO:0000313" key="8">
    <source>
        <dbReference type="Proteomes" id="UP000596660"/>
    </source>
</evidence>
<evidence type="ECO:0008006" key="9">
    <source>
        <dbReference type="Google" id="ProtNLM"/>
    </source>
</evidence>
<comment type="subcellular location">
    <subcellularLocation>
        <location evidence="1">Membrane</location>
        <topology evidence="1">Multi-pass membrane protein</topology>
    </subcellularLocation>
</comment>
<evidence type="ECO:0000313" key="7">
    <source>
        <dbReference type="EnsemblPlants" id="AUR62017654-RA:cds"/>
    </source>
</evidence>
<dbReference type="InterPro" id="IPR036259">
    <property type="entry name" value="MFS_trans_sf"/>
</dbReference>
<dbReference type="EnsemblPlants" id="AUR62017654-RA">
    <property type="protein sequence ID" value="AUR62017654-RA:cds"/>
    <property type="gene ID" value="AUR62017654"/>
</dbReference>
<dbReference type="GO" id="GO:0022857">
    <property type="term" value="F:transmembrane transporter activity"/>
    <property type="evidence" value="ECO:0007669"/>
    <property type="project" value="InterPro"/>
</dbReference>
<dbReference type="Gramene" id="AUR62017654-RA">
    <property type="protein sequence ID" value="AUR62017654-RA:cds"/>
    <property type="gene ID" value="AUR62017654"/>
</dbReference>
<evidence type="ECO:0000256" key="5">
    <source>
        <dbReference type="SAM" id="MobiDB-lite"/>
    </source>
</evidence>
<sequence>MEEQAGATQVEEATRPGEVPPSISIEEMIEQNVGRINMTQILQALLASLPAFFDSQQTYMSIFAHAQPTWHCTSSTYNNTSCISNKSNICTLSKNEWAWDSSNDVHTSIISQWDLECASPFITGLPTTCYFVGCLLGGLVLATLGDSPLGRKNLLCLSLLVMSLAALASALSPNIYVHLFCWLKGLEKNGGHKSQW</sequence>
<keyword evidence="3 6" id="KW-1133">Transmembrane helix</keyword>
<dbReference type="InterPro" id="IPR005828">
    <property type="entry name" value="MFS_sugar_transport-like"/>
</dbReference>
<organism evidence="7 8">
    <name type="scientific">Chenopodium quinoa</name>
    <name type="common">Quinoa</name>
    <dbReference type="NCBI Taxonomy" id="63459"/>
    <lineage>
        <taxon>Eukaryota</taxon>
        <taxon>Viridiplantae</taxon>
        <taxon>Streptophyta</taxon>
        <taxon>Embryophyta</taxon>
        <taxon>Tracheophyta</taxon>
        <taxon>Spermatophyta</taxon>
        <taxon>Magnoliopsida</taxon>
        <taxon>eudicotyledons</taxon>
        <taxon>Gunneridae</taxon>
        <taxon>Pentapetalae</taxon>
        <taxon>Caryophyllales</taxon>
        <taxon>Chenopodiaceae</taxon>
        <taxon>Chenopodioideae</taxon>
        <taxon>Atripliceae</taxon>
        <taxon>Chenopodium</taxon>
    </lineage>
</organism>
<dbReference type="GO" id="GO:0016020">
    <property type="term" value="C:membrane"/>
    <property type="evidence" value="ECO:0007669"/>
    <property type="project" value="UniProtKB-SubCell"/>
</dbReference>
<protein>
    <recommendedName>
        <fullName evidence="9">Major facilitator superfamily (MFS) profile domain-containing protein</fullName>
    </recommendedName>
</protein>
<name>A0A803LRS5_CHEQI</name>
<feature type="transmembrane region" description="Helical" evidence="6">
    <location>
        <begin position="121"/>
        <end position="142"/>
    </location>
</feature>
<dbReference type="Pfam" id="PF00083">
    <property type="entry name" value="Sugar_tr"/>
    <property type="match status" value="1"/>
</dbReference>
<evidence type="ECO:0000256" key="6">
    <source>
        <dbReference type="SAM" id="Phobius"/>
    </source>
</evidence>
<reference evidence="7" key="2">
    <citation type="submission" date="2021-03" db="UniProtKB">
        <authorList>
            <consortium name="EnsemblPlants"/>
        </authorList>
    </citation>
    <scope>IDENTIFICATION</scope>
</reference>
<dbReference type="Gene3D" id="1.20.1250.20">
    <property type="entry name" value="MFS general substrate transporter like domains"/>
    <property type="match status" value="1"/>
</dbReference>